<evidence type="ECO:0000313" key="8">
    <source>
        <dbReference type="Proteomes" id="UP000576821"/>
    </source>
</evidence>
<accession>A0A846MFU0</accession>
<dbReference type="PANTHER" id="PTHR23427">
    <property type="entry name" value="SURFEIT LOCUS PROTEIN"/>
    <property type="match status" value="1"/>
</dbReference>
<comment type="subcellular location">
    <subcellularLocation>
        <location evidence="6">Cell membrane</location>
        <topology evidence="6">Multi-pass membrane protein</topology>
    </subcellularLocation>
    <subcellularLocation>
        <location evidence="1">Membrane</location>
    </subcellularLocation>
</comment>
<dbReference type="PANTHER" id="PTHR23427:SF2">
    <property type="entry name" value="SURFEIT LOCUS PROTEIN 1"/>
    <property type="match status" value="1"/>
</dbReference>
<comment type="similarity">
    <text evidence="2 6">Belongs to the SURF1 family.</text>
</comment>
<dbReference type="Proteomes" id="UP000576821">
    <property type="component" value="Unassembled WGS sequence"/>
</dbReference>
<dbReference type="CDD" id="cd06662">
    <property type="entry name" value="SURF1"/>
    <property type="match status" value="1"/>
</dbReference>
<dbReference type="GO" id="GO:0005886">
    <property type="term" value="C:plasma membrane"/>
    <property type="evidence" value="ECO:0007669"/>
    <property type="project" value="UniProtKB-SubCell"/>
</dbReference>
<feature type="transmembrane region" description="Helical" evidence="6">
    <location>
        <begin position="12"/>
        <end position="31"/>
    </location>
</feature>
<keyword evidence="8" id="KW-1185">Reference proteome</keyword>
<name>A0A846MFU0_9SPHN</name>
<evidence type="ECO:0000256" key="3">
    <source>
        <dbReference type="ARBA" id="ARBA00022692"/>
    </source>
</evidence>
<reference evidence="7 8" key="1">
    <citation type="submission" date="2020-03" db="EMBL/GenBank/DDBJ databases">
        <title>Genomic Encyclopedia of Type Strains, Phase IV (KMG-IV): sequencing the most valuable type-strain genomes for metagenomic binning, comparative biology and taxonomic classification.</title>
        <authorList>
            <person name="Goeker M."/>
        </authorList>
    </citation>
    <scope>NUCLEOTIDE SEQUENCE [LARGE SCALE GENOMIC DNA]</scope>
    <source>
        <strain evidence="7 8">DSM 21299</strain>
    </source>
</reference>
<evidence type="ECO:0000256" key="1">
    <source>
        <dbReference type="ARBA" id="ARBA00004370"/>
    </source>
</evidence>
<sequence>MIEKRRPTGVLIGLSIIAALLFAGLVSLGIWQIHRLEWKRALIHQVETRIHDRPRPAPPLASPNDTYLRIAARGHFLHDQATLVQASTIRGPGYWVMTPLITDRGFTMIVNRGFVPPDRRSSYARPVGTVRIVGLLRQTEPRGGFLRANDPKAGRWYSRDVAAISRNHDLPSPVANYFLDQEYSTASGTLPIGGLTIVRFPNNHLPYAITWFALAAMVAGAYIVVMRHEWKVRRA</sequence>
<evidence type="ECO:0000256" key="4">
    <source>
        <dbReference type="ARBA" id="ARBA00022989"/>
    </source>
</evidence>
<keyword evidence="4 6" id="KW-1133">Transmembrane helix</keyword>
<evidence type="ECO:0000256" key="6">
    <source>
        <dbReference type="RuleBase" id="RU363076"/>
    </source>
</evidence>
<proteinExistence type="inferred from homology"/>
<dbReference type="InterPro" id="IPR045214">
    <property type="entry name" value="Surf1/Surf4"/>
</dbReference>
<dbReference type="AlphaFoldDB" id="A0A846MFU0"/>
<organism evidence="7 8">
    <name type="scientific">Sphingobium vermicomposti</name>
    <dbReference type="NCBI Taxonomy" id="529005"/>
    <lineage>
        <taxon>Bacteria</taxon>
        <taxon>Pseudomonadati</taxon>
        <taxon>Pseudomonadota</taxon>
        <taxon>Alphaproteobacteria</taxon>
        <taxon>Sphingomonadales</taxon>
        <taxon>Sphingomonadaceae</taxon>
        <taxon>Sphingobium</taxon>
    </lineage>
</organism>
<dbReference type="PROSITE" id="PS50895">
    <property type="entry name" value="SURF1"/>
    <property type="match status" value="1"/>
</dbReference>
<evidence type="ECO:0000256" key="2">
    <source>
        <dbReference type="ARBA" id="ARBA00007165"/>
    </source>
</evidence>
<evidence type="ECO:0000313" key="7">
    <source>
        <dbReference type="EMBL" id="NIJ16825.1"/>
    </source>
</evidence>
<feature type="transmembrane region" description="Helical" evidence="6">
    <location>
        <begin position="205"/>
        <end position="225"/>
    </location>
</feature>
<evidence type="ECO:0000256" key="5">
    <source>
        <dbReference type="ARBA" id="ARBA00023136"/>
    </source>
</evidence>
<keyword evidence="3 6" id="KW-0812">Transmembrane</keyword>
<protein>
    <recommendedName>
        <fullName evidence="6">SURF1-like protein</fullName>
    </recommendedName>
</protein>
<dbReference type="InterPro" id="IPR002994">
    <property type="entry name" value="Surf1/Shy1"/>
</dbReference>
<dbReference type="Pfam" id="PF02104">
    <property type="entry name" value="SURF1"/>
    <property type="match status" value="1"/>
</dbReference>
<keyword evidence="5 6" id="KW-0472">Membrane</keyword>
<dbReference type="EMBL" id="JAASQR010000002">
    <property type="protein sequence ID" value="NIJ16825.1"/>
    <property type="molecule type" value="Genomic_DNA"/>
</dbReference>
<gene>
    <name evidence="7" type="ORF">FHS54_001791</name>
</gene>
<keyword evidence="6" id="KW-1003">Cell membrane</keyword>
<dbReference type="RefSeq" id="WP_167303412.1">
    <property type="nucleotide sequence ID" value="NZ_JAASQR010000002.1"/>
</dbReference>
<comment type="caution">
    <text evidence="7">The sequence shown here is derived from an EMBL/GenBank/DDBJ whole genome shotgun (WGS) entry which is preliminary data.</text>
</comment>